<keyword evidence="1" id="KW-0808">Transferase</keyword>
<dbReference type="SUPFAM" id="SSF56112">
    <property type="entry name" value="Protein kinase-like (PK-like)"/>
    <property type="match status" value="2"/>
</dbReference>
<keyword evidence="7" id="KW-1185">Reference proteome</keyword>
<protein>
    <submittedName>
        <fullName evidence="6">Uncharacterized protein</fullName>
    </submittedName>
</protein>
<evidence type="ECO:0000313" key="6">
    <source>
        <dbReference type="EMBL" id="CAK9320957.1"/>
    </source>
</evidence>
<dbReference type="Gene3D" id="1.10.510.10">
    <property type="entry name" value="Transferase(Phosphotransferase) domain 1"/>
    <property type="match status" value="1"/>
</dbReference>
<evidence type="ECO:0000256" key="5">
    <source>
        <dbReference type="SAM" id="MobiDB-lite"/>
    </source>
</evidence>
<keyword evidence="4" id="KW-0067">ATP-binding</keyword>
<name>A0ABP0YKC5_9ROSI</name>
<evidence type="ECO:0000256" key="1">
    <source>
        <dbReference type="ARBA" id="ARBA00022679"/>
    </source>
</evidence>
<dbReference type="Proteomes" id="UP001642487">
    <property type="component" value="Chromosome 4"/>
</dbReference>
<accession>A0ABP0YKC5</accession>
<evidence type="ECO:0000256" key="4">
    <source>
        <dbReference type="ARBA" id="ARBA00022840"/>
    </source>
</evidence>
<feature type="region of interest" description="Disordered" evidence="5">
    <location>
        <begin position="116"/>
        <end position="135"/>
    </location>
</feature>
<dbReference type="InterPro" id="IPR011009">
    <property type="entry name" value="Kinase-like_dom_sf"/>
</dbReference>
<dbReference type="EMBL" id="OZ021738">
    <property type="protein sequence ID" value="CAK9320957.1"/>
    <property type="molecule type" value="Genomic_DNA"/>
</dbReference>
<gene>
    <name evidence="6" type="ORF">CITCOLO1_LOCUS13013</name>
</gene>
<proteinExistence type="predicted"/>
<evidence type="ECO:0000256" key="3">
    <source>
        <dbReference type="ARBA" id="ARBA00022777"/>
    </source>
</evidence>
<sequence length="135" mass="14995">MHYFNFSTLKAATDDFSDVHKLGEGGFGPVYKAWELWSEGRAEEMIDKNLAGDCPESEAVKWIHIGLLCVQEDPDIRPTMSMVVLMLGSQSIHLPQPSKPPFLTARGSLSRYQYSTTETGTRLHTTDQSSTTASI</sequence>
<keyword evidence="3" id="KW-0418">Kinase</keyword>
<keyword evidence="2" id="KW-0547">Nucleotide-binding</keyword>
<dbReference type="PANTHER" id="PTHR47973">
    <property type="entry name" value="CYSTEINE-RICH RECEPTOR-LIKE PROTEIN KINASE 3"/>
    <property type="match status" value="1"/>
</dbReference>
<reference evidence="6 7" key="1">
    <citation type="submission" date="2024-03" db="EMBL/GenBank/DDBJ databases">
        <authorList>
            <person name="Gkanogiannis A."/>
            <person name="Becerra Lopez-Lavalle L."/>
        </authorList>
    </citation>
    <scope>NUCLEOTIDE SEQUENCE [LARGE SCALE GENOMIC DNA]</scope>
</reference>
<evidence type="ECO:0000313" key="7">
    <source>
        <dbReference type="Proteomes" id="UP001642487"/>
    </source>
</evidence>
<dbReference type="InterPro" id="IPR052059">
    <property type="entry name" value="CR_Ser/Thr_kinase"/>
</dbReference>
<evidence type="ECO:0000256" key="2">
    <source>
        <dbReference type="ARBA" id="ARBA00022741"/>
    </source>
</evidence>
<organism evidence="6 7">
    <name type="scientific">Citrullus colocynthis</name>
    <name type="common">colocynth</name>
    <dbReference type="NCBI Taxonomy" id="252529"/>
    <lineage>
        <taxon>Eukaryota</taxon>
        <taxon>Viridiplantae</taxon>
        <taxon>Streptophyta</taxon>
        <taxon>Embryophyta</taxon>
        <taxon>Tracheophyta</taxon>
        <taxon>Spermatophyta</taxon>
        <taxon>Magnoliopsida</taxon>
        <taxon>eudicotyledons</taxon>
        <taxon>Gunneridae</taxon>
        <taxon>Pentapetalae</taxon>
        <taxon>rosids</taxon>
        <taxon>fabids</taxon>
        <taxon>Cucurbitales</taxon>
        <taxon>Cucurbitaceae</taxon>
        <taxon>Benincaseae</taxon>
        <taxon>Citrullus</taxon>
    </lineage>
</organism>